<dbReference type="PROSITE" id="PS51118">
    <property type="entry name" value="HTH_HXLR"/>
    <property type="match status" value="1"/>
</dbReference>
<protein>
    <submittedName>
        <fullName evidence="5">Helix-turn-helix transcriptional regulator</fullName>
    </submittedName>
</protein>
<evidence type="ECO:0000313" key="6">
    <source>
        <dbReference type="Proteomes" id="UP000675664"/>
    </source>
</evidence>
<dbReference type="GO" id="GO:0003677">
    <property type="term" value="F:DNA binding"/>
    <property type="evidence" value="ECO:0007669"/>
    <property type="project" value="UniProtKB-KW"/>
</dbReference>
<dbReference type="Pfam" id="PF01638">
    <property type="entry name" value="HxlR"/>
    <property type="match status" value="1"/>
</dbReference>
<dbReference type="PANTHER" id="PTHR33204">
    <property type="entry name" value="TRANSCRIPTIONAL REGULATOR, MARR FAMILY"/>
    <property type="match status" value="1"/>
</dbReference>
<evidence type="ECO:0000256" key="2">
    <source>
        <dbReference type="ARBA" id="ARBA00023125"/>
    </source>
</evidence>
<keyword evidence="6" id="KW-1185">Reference proteome</keyword>
<evidence type="ECO:0000256" key="1">
    <source>
        <dbReference type="ARBA" id="ARBA00023015"/>
    </source>
</evidence>
<evidence type="ECO:0000313" key="5">
    <source>
        <dbReference type="EMBL" id="MBR0598967.1"/>
    </source>
</evidence>
<dbReference type="InterPro" id="IPR002577">
    <property type="entry name" value="HTH_HxlR"/>
</dbReference>
<gene>
    <name evidence="5" type="ORF">KCX82_13840</name>
</gene>
<dbReference type="AlphaFoldDB" id="A0A8J7W1A9"/>
<reference evidence="5" key="1">
    <citation type="submission" date="2021-04" db="EMBL/GenBank/DDBJ databases">
        <title>Sinoanaerobacter chloroacetimidivorans sp. nov., an obligate anaerobic bacterium isolated from anaerobic sludge.</title>
        <authorList>
            <person name="Bao Y."/>
        </authorList>
    </citation>
    <scope>NUCLEOTIDE SEQUENCE</scope>
    <source>
        <strain evidence="5">BAD-6</strain>
    </source>
</reference>
<reference evidence="5" key="2">
    <citation type="submission" date="2021-04" db="EMBL/GenBank/DDBJ databases">
        <authorList>
            <person name="Liu J."/>
        </authorList>
    </citation>
    <scope>NUCLEOTIDE SEQUENCE</scope>
    <source>
        <strain evidence="5">BAD-6</strain>
    </source>
</reference>
<organism evidence="5 6">
    <name type="scientific">Sinanaerobacter chloroacetimidivorans</name>
    <dbReference type="NCBI Taxonomy" id="2818044"/>
    <lineage>
        <taxon>Bacteria</taxon>
        <taxon>Bacillati</taxon>
        <taxon>Bacillota</taxon>
        <taxon>Clostridia</taxon>
        <taxon>Peptostreptococcales</taxon>
        <taxon>Anaerovoracaceae</taxon>
        <taxon>Sinanaerobacter</taxon>
    </lineage>
</organism>
<accession>A0A8J7W1A9</accession>
<dbReference type="InterPro" id="IPR036390">
    <property type="entry name" value="WH_DNA-bd_sf"/>
</dbReference>
<dbReference type="SUPFAM" id="SSF46785">
    <property type="entry name" value="Winged helix' DNA-binding domain"/>
    <property type="match status" value="1"/>
</dbReference>
<dbReference type="Proteomes" id="UP000675664">
    <property type="component" value="Unassembled WGS sequence"/>
</dbReference>
<sequence>MPDSREHKVSCSNYQCEIELTLEILSGKWKALIIWELHLHGIIRYNEFRKLIPGVTQKMLTQQLKELEKYGIVSRTVHPTVPPTTEYQLTELGNELIPIMSAMDQWGKKYVRLYQEEQTQK</sequence>
<dbReference type="InterPro" id="IPR036388">
    <property type="entry name" value="WH-like_DNA-bd_sf"/>
</dbReference>
<keyword evidence="2" id="KW-0238">DNA-binding</keyword>
<keyword evidence="1" id="KW-0805">Transcription regulation</keyword>
<dbReference type="EMBL" id="JAGSND010000009">
    <property type="protein sequence ID" value="MBR0598967.1"/>
    <property type="molecule type" value="Genomic_DNA"/>
</dbReference>
<evidence type="ECO:0000256" key="3">
    <source>
        <dbReference type="ARBA" id="ARBA00023163"/>
    </source>
</evidence>
<proteinExistence type="predicted"/>
<dbReference type="PANTHER" id="PTHR33204:SF29">
    <property type="entry name" value="TRANSCRIPTIONAL REGULATOR"/>
    <property type="match status" value="1"/>
</dbReference>
<evidence type="ECO:0000259" key="4">
    <source>
        <dbReference type="PROSITE" id="PS51118"/>
    </source>
</evidence>
<comment type="caution">
    <text evidence="5">The sequence shown here is derived from an EMBL/GenBank/DDBJ whole genome shotgun (WGS) entry which is preliminary data.</text>
</comment>
<dbReference type="RefSeq" id="WP_227019137.1">
    <property type="nucleotide sequence ID" value="NZ_JAGSND010000009.1"/>
</dbReference>
<name>A0A8J7W1A9_9FIRM</name>
<keyword evidence="3" id="KW-0804">Transcription</keyword>
<feature type="domain" description="HTH hxlR-type" evidence="4">
    <location>
        <begin position="16"/>
        <end position="115"/>
    </location>
</feature>
<dbReference type="Gene3D" id="1.10.10.10">
    <property type="entry name" value="Winged helix-like DNA-binding domain superfamily/Winged helix DNA-binding domain"/>
    <property type="match status" value="1"/>
</dbReference>